<dbReference type="EMBL" id="FZNW01000011">
    <property type="protein sequence ID" value="SNR59424.1"/>
    <property type="molecule type" value="Genomic_DNA"/>
</dbReference>
<evidence type="ECO:0000313" key="3">
    <source>
        <dbReference type="Proteomes" id="UP000198348"/>
    </source>
</evidence>
<dbReference type="PRINTS" id="PR00598">
    <property type="entry name" value="HTHMARR"/>
</dbReference>
<organism evidence="2 3">
    <name type="scientific">Haloechinothrix alba</name>
    <dbReference type="NCBI Taxonomy" id="664784"/>
    <lineage>
        <taxon>Bacteria</taxon>
        <taxon>Bacillati</taxon>
        <taxon>Actinomycetota</taxon>
        <taxon>Actinomycetes</taxon>
        <taxon>Pseudonocardiales</taxon>
        <taxon>Pseudonocardiaceae</taxon>
        <taxon>Haloechinothrix</taxon>
    </lineage>
</organism>
<dbReference type="RefSeq" id="WP_089301715.1">
    <property type="nucleotide sequence ID" value="NZ_FZNW01000011.1"/>
</dbReference>
<feature type="domain" description="HTH marR-type" evidence="1">
    <location>
        <begin position="30"/>
        <end position="165"/>
    </location>
</feature>
<dbReference type="Gene3D" id="1.10.10.10">
    <property type="entry name" value="Winged helix-like DNA-binding domain superfamily/Winged helix DNA-binding domain"/>
    <property type="match status" value="1"/>
</dbReference>
<proteinExistence type="predicted"/>
<evidence type="ECO:0000259" key="1">
    <source>
        <dbReference type="PROSITE" id="PS50995"/>
    </source>
</evidence>
<dbReference type="PANTHER" id="PTHR33164">
    <property type="entry name" value="TRANSCRIPTIONAL REGULATOR, MARR FAMILY"/>
    <property type="match status" value="1"/>
</dbReference>
<dbReference type="InterPro" id="IPR036390">
    <property type="entry name" value="WH_DNA-bd_sf"/>
</dbReference>
<keyword evidence="3" id="KW-1185">Reference proteome</keyword>
<dbReference type="PROSITE" id="PS50995">
    <property type="entry name" value="HTH_MARR_2"/>
    <property type="match status" value="1"/>
</dbReference>
<dbReference type="OrthoDB" id="3237509at2"/>
<dbReference type="InterPro" id="IPR036388">
    <property type="entry name" value="WH-like_DNA-bd_sf"/>
</dbReference>
<name>A0A238XM56_9PSEU</name>
<sequence>MTRRANSEPDAVDLMLEQWRRERPDLDTSGLAVFGRLHRAFNRYQAHLTELFNDYDLSISSFSVLAALRRLGHPYRCTAGKLADIDLVSTGGITQRVDKLQTAGLVNRERDPEDRRIVYVELTEKGLAAVDEVATAHFANEAEMLGGLTHSERGQLARLLSRLERSLDLADMRSLAADGESQQSPP</sequence>
<reference evidence="2 3" key="1">
    <citation type="submission" date="2017-06" db="EMBL/GenBank/DDBJ databases">
        <authorList>
            <person name="Kim H.J."/>
            <person name="Triplett B.A."/>
        </authorList>
    </citation>
    <scope>NUCLEOTIDE SEQUENCE [LARGE SCALE GENOMIC DNA]</scope>
    <source>
        <strain evidence="2 3">DSM 45207</strain>
    </source>
</reference>
<protein>
    <submittedName>
        <fullName evidence="2">Transcriptional regulator, MarR family</fullName>
    </submittedName>
</protein>
<dbReference type="AlphaFoldDB" id="A0A238XM56"/>
<dbReference type="Proteomes" id="UP000198348">
    <property type="component" value="Unassembled WGS sequence"/>
</dbReference>
<dbReference type="GO" id="GO:0006950">
    <property type="term" value="P:response to stress"/>
    <property type="evidence" value="ECO:0007669"/>
    <property type="project" value="TreeGrafter"/>
</dbReference>
<evidence type="ECO:0000313" key="2">
    <source>
        <dbReference type="EMBL" id="SNR59424.1"/>
    </source>
</evidence>
<dbReference type="PANTHER" id="PTHR33164:SF104">
    <property type="entry name" value="TRANSCRIPTIONAL REGULATORY PROTEIN"/>
    <property type="match status" value="1"/>
</dbReference>
<dbReference type="SUPFAM" id="SSF46785">
    <property type="entry name" value="Winged helix' DNA-binding domain"/>
    <property type="match status" value="1"/>
</dbReference>
<dbReference type="SMART" id="SM00347">
    <property type="entry name" value="HTH_MARR"/>
    <property type="match status" value="1"/>
</dbReference>
<dbReference type="GO" id="GO:0003700">
    <property type="term" value="F:DNA-binding transcription factor activity"/>
    <property type="evidence" value="ECO:0007669"/>
    <property type="project" value="InterPro"/>
</dbReference>
<accession>A0A238XM56</accession>
<dbReference type="InterPro" id="IPR000835">
    <property type="entry name" value="HTH_MarR-typ"/>
</dbReference>
<dbReference type="InterPro" id="IPR039422">
    <property type="entry name" value="MarR/SlyA-like"/>
</dbReference>
<dbReference type="Pfam" id="PF12802">
    <property type="entry name" value="MarR_2"/>
    <property type="match status" value="1"/>
</dbReference>
<gene>
    <name evidence="2" type="ORF">SAMN06265360_11189</name>
</gene>